<proteinExistence type="predicted"/>
<keyword evidence="3" id="KW-1185">Reference proteome</keyword>
<organism evidence="2 3">
    <name type="scientific">Caenorhabditis angaria</name>
    <dbReference type="NCBI Taxonomy" id="860376"/>
    <lineage>
        <taxon>Eukaryota</taxon>
        <taxon>Metazoa</taxon>
        <taxon>Ecdysozoa</taxon>
        <taxon>Nematoda</taxon>
        <taxon>Chromadorea</taxon>
        <taxon>Rhabditida</taxon>
        <taxon>Rhabditina</taxon>
        <taxon>Rhabditomorpha</taxon>
        <taxon>Rhabditoidea</taxon>
        <taxon>Rhabditidae</taxon>
        <taxon>Peloderinae</taxon>
        <taxon>Caenorhabditis</taxon>
    </lineage>
</organism>
<evidence type="ECO:0000313" key="3">
    <source>
        <dbReference type="Proteomes" id="UP001152747"/>
    </source>
</evidence>
<keyword evidence="1" id="KW-0732">Signal</keyword>
<evidence type="ECO:0000313" key="2">
    <source>
        <dbReference type="EMBL" id="CAI5448709.1"/>
    </source>
</evidence>
<dbReference type="OrthoDB" id="5823017at2759"/>
<feature type="chain" id="PRO_5040140939" description="Lipoprotein" evidence="1">
    <location>
        <begin position="21"/>
        <end position="76"/>
    </location>
</feature>
<gene>
    <name evidence="2" type="ORF">CAMP_LOCUS11346</name>
</gene>
<dbReference type="EMBL" id="CANHGI010000004">
    <property type="protein sequence ID" value="CAI5448709.1"/>
    <property type="molecule type" value="Genomic_DNA"/>
</dbReference>
<evidence type="ECO:0000256" key="1">
    <source>
        <dbReference type="SAM" id="SignalP"/>
    </source>
</evidence>
<feature type="signal peptide" evidence="1">
    <location>
        <begin position="1"/>
        <end position="20"/>
    </location>
</feature>
<name>A0A9P1IQW3_9PELO</name>
<sequence>MKTGTFFIFALVVLFSTCATRNLPTVSDYYQILGRIHNDGRETLVASRVPKMDRNCFFSPVQCMFETPPEVLNNFR</sequence>
<comment type="caution">
    <text evidence="2">The sequence shown here is derived from an EMBL/GenBank/DDBJ whole genome shotgun (WGS) entry which is preliminary data.</text>
</comment>
<protein>
    <recommendedName>
        <fullName evidence="4">Lipoprotein</fullName>
    </recommendedName>
</protein>
<accession>A0A9P1IQW3</accession>
<evidence type="ECO:0008006" key="4">
    <source>
        <dbReference type="Google" id="ProtNLM"/>
    </source>
</evidence>
<dbReference type="AlphaFoldDB" id="A0A9P1IQW3"/>
<reference evidence="2" key="1">
    <citation type="submission" date="2022-11" db="EMBL/GenBank/DDBJ databases">
        <authorList>
            <person name="Kikuchi T."/>
        </authorList>
    </citation>
    <scope>NUCLEOTIDE SEQUENCE</scope>
    <source>
        <strain evidence="2">PS1010</strain>
    </source>
</reference>
<dbReference type="Proteomes" id="UP001152747">
    <property type="component" value="Unassembled WGS sequence"/>
</dbReference>